<reference evidence="1 2" key="1">
    <citation type="submission" date="2017-11" db="EMBL/GenBank/DDBJ databases">
        <title>Draft Genome Sequence of Lactobacillus curieae NBRC 111893 isolated from Koso, a Japanese sugar-Vegetable Fermented Beverage.</title>
        <authorList>
            <person name="Chiou T.Y."/>
            <person name="Oshima K."/>
            <person name="Suda W."/>
            <person name="Hattori M."/>
            <person name="Takahashi T."/>
        </authorList>
    </citation>
    <scope>NUCLEOTIDE SEQUENCE [LARGE SCALE GENOMIC DNA]</scope>
    <source>
        <strain evidence="1 2">NBRC111893</strain>
    </source>
</reference>
<gene>
    <name evidence="1" type="ORF">NBRC111893_2024</name>
</gene>
<dbReference type="AlphaFoldDB" id="A0A401FNN7"/>
<dbReference type="EMBL" id="BEXA01000004">
    <property type="protein sequence ID" value="GAY73878.1"/>
    <property type="molecule type" value="Genomic_DNA"/>
</dbReference>
<organism evidence="1 2">
    <name type="scientific">Lentilactobacillus kosonis</name>
    <dbReference type="NCBI Taxonomy" id="2810561"/>
    <lineage>
        <taxon>Bacteria</taxon>
        <taxon>Bacillati</taxon>
        <taxon>Bacillota</taxon>
        <taxon>Bacilli</taxon>
        <taxon>Lactobacillales</taxon>
        <taxon>Lactobacillaceae</taxon>
        <taxon>Lentilactobacillus</taxon>
    </lineage>
</organism>
<name>A0A401FNN7_9LACO</name>
<evidence type="ECO:0000313" key="1">
    <source>
        <dbReference type="EMBL" id="GAY73878.1"/>
    </source>
</evidence>
<proteinExistence type="predicted"/>
<keyword evidence="2" id="KW-1185">Reference proteome</keyword>
<protein>
    <submittedName>
        <fullName evidence="1">Uncharacterized protein</fullName>
    </submittedName>
</protein>
<comment type="caution">
    <text evidence="1">The sequence shown here is derived from an EMBL/GenBank/DDBJ whole genome shotgun (WGS) entry which is preliminary data.</text>
</comment>
<dbReference type="Proteomes" id="UP000286974">
    <property type="component" value="Unassembled WGS sequence"/>
</dbReference>
<evidence type="ECO:0000313" key="2">
    <source>
        <dbReference type="Proteomes" id="UP000286974"/>
    </source>
</evidence>
<dbReference type="RefSeq" id="WP_160114467.1">
    <property type="nucleotide sequence ID" value="NZ_BEXA01000004.1"/>
</dbReference>
<accession>A0A401FNN7</accession>
<sequence length="58" mass="6392">MDTKIDGTKIIVTNFKAFPSPPIEVGKLVSLVMTPPFSEKNLLPPENLKGAKNGYYQN</sequence>